<dbReference type="InterPro" id="IPR004360">
    <property type="entry name" value="Glyas_Fos-R_dOase_dom"/>
</dbReference>
<evidence type="ECO:0000259" key="1">
    <source>
        <dbReference type="PROSITE" id="PS51819"/>
    </source>
</evidence>
<protein>
    <recommendedName>
        <fullName evidence="1">VOC domain-containing protein</fullName>
    </recommendedName>
</protein>
<dbReference type="InterPro" id="IPR029068">
    <property type="entry name" value="Glyas_Bleomycin-R_OHBP_Dase"/>
</dbReference>
<dbReference type="Pfam" id="PF18029">
    <property type="entry name" value="Glyoxalase_6"/>
    <property type="match status" value="1"/>
</dbReference>
<evidence type="ECO:0000313" key="2">
    <source>
        <dbReference type="EMBL" id="MCU7553190.1"/>
    </source>
</evidence>
<dbReference type="Proteomes" id="UP001209257">
    <property type="component" value="Unassembled WGS sequence"/>
</dbReference>
<dbReference type="EMBL" id="JAOTJC010000004">
    <property type="protein sequence ID" value="MCU7553190.1"/>
    <property type="molecule type" value="Genomic_DNA"/>
</dbReference>
<dbReference type="Gene3D" id="3.10.180.10">
    <property type="entry name" value="2,3-Dihydroxybiphenyl 1,2-Dioxygenase, domain 1"/>
    <property type="match status" value="2"/>
</dbReference>
<reference evidence="3" key="1">
    <citation type="submission" date="2023-07" db="EMBL/GenBank/DDBJ databases">
        <title>Study on multiphase classification of strain Alteromonas salexigens isolated from the Yellow Sea.</title>
        <authorList>
            <person name="Sun L."/>
        </authorList>
    </citation>
    <scope>NUCLEOTIDE SEQUENCE [LARGE SCALE GENOMIC DNA]</scope>
    <source>
        <strain evidence="3">ASW11-19</strain>
    </source>
</reference>
<accession>A0ABT2VJ21</accession>
<organism evidence="2 3">
    <name type="scientific">Alteromonas salexigens</name>
    <dbReference type="NCBI Taxonomy" id="2982530"/>
    <lineage>
        <taxon>Bacteria</taxon>
        <taxon>Pseudomonadati</taxon>
        <taxon>Pseudomonadota</taxon>
        <taxon>Gammaproteobacteria</taxon>
        <taxon>Alteromonadales</taxon>
        <taxon>Alteromonadaceae</taxon>
        <taxon>Alteromonas/Salinimonas group</taxon>
        <taxon>Alteromonas</taxon>
    </lineage>
</organism>
<dbReference type="RefSeq" id="WP_262991893.1">
    <property type="nucleotide sequence ID" value="NZ_JAOTJC010000004.1"/>
</dbReference>
<dbReference type="InterPro" id="IPR037523">
    <property type="entry name" value="VOC_core"/>
</dbReference>
<dbReference type="PANTHER" id="PTHR33993:SF14">
    <property type="entry name" value="GB|AAF24581.1"/>
    <property type="match status" value="1"/>
</dbReference>
<proteinExistence type="predicted"/>
<sequence length="249" mass="26849">MRNPFFHGVGGVLSADIAVPDHERELGFYSQVLTTGPAPLWRDDLTNNKGTPVIGLGVRTPEYKALPLQWMPHIQVSDVDASAARTLELGGQELFHAKGDNGKRQWAVLVDPAGAAFGVIPVVEDESNDASHLDSIGCISWLSLVVSDVSMMCEFYEQVVGWSSASADTEGRFEMRRPDGVAVAEICTMNDVNEGIPSVWILSLPVDDFDESLRQVRAGGGEIVKEVTGAGDAVIRDPVGVYIALQSKK</sequence>
<dbReference type="Pfam" id="PF00903">
    <property type="entry name" value="Glyoxalase"/>
    <property type="match status" value="1"/>
</dbReference>
<dbReference type="SUPFAM" id="SSF54593">
    <property type="entry name" value="Glyoxalase/Bleomycin resistance protein/Dihydroxybiphenyl dioxygenase"/>
    <property type="match status" value="2"/>
</dbReference>
<dbReference type="PROSITE" id="PS51819">
    <property type="entry name" value="VOC"/>
    <property type="match status" value="1"/>
</dbReference>
<dbReference type="PANTHER" id="PTHR33993">
    <property type="entry name" value="GLYOXALASE-RELATED"/>
    <property type="match status" value="1"/>
</dbReference>
<evidence type="ECO:0000313" key="3">
    <source>
        <dbReference type="Proteomes" id="UP001209257"/>
    </source>
</evidence>
<dbReference type="InterPro" id="IPR052164">
    <property type="entry name" value="Anthracycline_SecMetBiosynth"/>
</dbReference>
<feature type="domain" description="VOC" evidence="1">
    <location>
        <begin position="138"/>
        <end position="249"/>
    </location>
</feature>
<keyword evidence="3" id="KW-1185">Reference proteome</keyword>
<dbReference type="InterPro" id="IPR041581">
    <property type="entry name" value="Glyoxalase_6"/>
</dbReference>
<name>A0ABT2VJ21_9ALTE</name>
<gene>
    <name evidence="2" type="ORF">OCL06_01105</name>
</gene>
<comment type="caution">
    <text evidence="2">The sequence shown here is derived from an EMBL/GenBank/DDBJ whole genome shotgun (WGS) entry which is preliminary data.</text>
</comment>